<organism evidence="2 3">
    <name type="scientific">Enterovibrio coralii</name>
    <dbReference type="NCBI Taxonomy" id="294935"/>
    <lineage>
        <taxon>Bacteria</taxon>
        <taxon>Pseudomonadati</taxon>
        <taxon>Pseudomonadota</taxon>
        <taxon>Gammaproteobacteria</taxon>
        <taxon>Vibrionales</taxon>
        <taxon>Vibrionaceae</taxon>
        <taxon>Enterovibrio</taxon>
    </lineage>
</organism>
<proteinExistence type="predicted"/>
<dbReference type="InterPro" id="IPR036513">
    <property type="entry name" value="STAS_dom_sf"/>
</dbReference>
<dbReference type="EMBL" id="LNTY01000004">
    <property type="protein sequence ID" value="KXF83522.1"/>
    <property type="molecule type" value="Genomic_DNA"/>
</dbReference>
<dbReference type="Proteomes" id="UP000070529">
    <property type="component" value="Unassembled WGS sequence"/>
</dbReference>
<evidence type="ECO:0000259" key="1">
    <source>
        <dbReference type="PROSITE" id="PS50801"/>
    </source>
</evidence>
<dbReference type="AlphaFoldDB" id="A0A135IDI7"/>
<evidence type="ECO:0000313" key="3">
    <source>
        <dbReference type="Proteomes" id="UP000070529"/>
    </source>
</evidence>
<dbReference type="SUPFAM" id="SSF52091">
    <property type="entry name" value="SpoIIaa-like"/>
    <property type="match status" value="1"/>
</dbReference>
<dbReference type="RefSeq" id="WP_067409818.1">
    <property type="nucleotide sequence ID" value="NZ_LNTY01000004.1"/>
</dbReference>
<accession>A0A135IDI7</accession>
<dbReference type="Pfam" id="PF01740">
    <property type="entry name" value="STAS"/>
    <property type="match status" value="1"/>
</dbReference>
<evidence type="ECO:0000313" key="2">
    <source>
        <dbReference type="EMBL" id="KXF83522.1"/>
    </source>
</evidence>
<keyword evidence="3" id="KW-1185">Reference proteome</keyword>
<dbReference type="Gene3D" id="3.30.750.24">
    <property type="entry name" value="STAS domain"/>
    <property type="match status" value="1"/>
</dbReference>
<dbReference type="OrthoDB" id="9796076at2"/>
<feature type="domain" description="STAS" evidence="1">
    <location>
        <begin position="2"/>
        <end position="108"/>
    </location>
</feature>
<dbReference type="PANTHER" id="PTHR33495:SF2">
    <property type="entry name" value="ANTI-SIGMA FACTOR ANTAGONIST TM_1081-RELATED"/>
    <property type="match status" value="1"/>
</dbReference>
<dbReference type="GO" id="GO:0043856">
    <property type="term" value="F:anti-sigma factor antagonist activity"/>
    <property type="evidence" value="ECO:0007669"/>
    <property type="project" value="TreeGrafter"/>
</dbReference>
<dbReference type="CDD" id="cd07043">
    <property type="entry name" value="STAS_anti-anti-sigma_factors"/>
    <property type="match status" value="1"/>
</dbReference>
<name>A0A135IDI7_9GAMM</name>
<dbReference type="InterPro" id="IPR002645">
    <property type="entry name" value="STAS_dom"/>
</dbReference>
<reference evidence="2 3" key="1">
    <citation type="submission" date="2015-11" db="EMBL/GenBank/DDBJ databases">
        <title>Genomic Taxonomy of the Vibrionaceae.</title>
        <authorList>
            <person name="Gomez-Gil B."/>
            <person name="Enciso-Ibarra J."/>
        </authorList>
    </citation>
    <scope>NUCLEOTIDE SEQUENCE [LARGE SCALE GENOMIC DNA]</scope>
    <source>
        <strain evidence="2 3">CAIM 912</strain>
    </source>
</reference>
<dbReference type="PANTHER" id="PTHR33495">
    <property type="entry name" value="ANTI-SIGMA FACTOR ANTAGONIST TM_1081-RELATED-RELATED"/>
    <property type="match status" value="1"/>
</dbReference>
<comment type="caution">
    <text evidence="2">The sequence shown here is derived from an EMBL/GenBank/DDBJ whole genome shotgun (WGS) entry which is preliminary data.</text>
</comment>
<sequence length="108" mass="11615">MQIETIKQDDGSQLIRINGDMDSQGCSELQPEFDQLVSGESLFDTTISLAGVDFLDSSGIGAIVFLFKRLKAQGKSLSLIDVHGQPMEIIKLLRIDSAISVDAAQSTG</sequence>
<protein>
    <submittedName>
        <fullName evidence="2">Anti-anti-sigma factor</fullName>
    </submittedName>
</protein>
<dbReference type="STRING" id="294935.ATN88_16775"/>
<dbReference type="PROSITE" id="PS50801">
    <property type="entry name" value="STAS"/>
    <property type="match status" value="1"/>
</dbReference>
<gene>
    <name evidence="2" type="ORF">ATN88_16775</name>
</gene>